<dbReference type="EC" id="2.1.1.63" evidence="9"/>
<feature type="domain" description="Methylated-DNA-[protein]-cysteine S-methyltransferase DNA binding" evidence="10">
    <location>
        <begin position="77"/>
        <end position="157"/>
    </location>
</feature>
<keyword evidence="13" id="KW-1185">Reference proteome</keyword>
<dbReference type="Pfam" id="PF02870">
    <property type="entry name" value="Methyltransf_1N"/>
    <property type="match status" value="1"/>
</dbReference>
<dbReference type="InterPro" id="IPR001497">
    <property type="entry name" value="MethylDNA_cys_MeTrfase_AS"/>
</dbReference>
<protein>
    <recommendedName>
        <fullName evidence="9">Methylated-DNA--protein-cysteine methyltransferase</fullName>
        <ecNumber evidence="9">2.1.1.63</ecNumber>
    </recommendedName>
    <alternativeName>
        <fullName evidence="9">6-O-methylguanine-DNA methyltransferase</fullName>
        <shortName evidence="9">MGMT</shortName>
    </alternativeName>
    <alternativeName>
        <fullName evidence="9">O-6-methylguanine-DNA-alkyltransferase</fullName>
    </alternativeName>
</protein>
<dbReference type="HAMAP" id="MF_00772">
    <property type="entry name" value="OGT"/>
    <property type="match status" value="1"/>
</dbReference>
<dbReference type="InterPro" id="IPR036631">
    <property type="entry name" value="MGMT_N_sf"/>
</dbReference>
<evidence type="ECO:0000259" key="11">
    <source>
        <dbReference type="Pfam" id="PF02870"/>
    </source>
</evidence>
<evidence type="ECO:0000256" key="7">
    <source>
        <dbReference type="ARBA" id="ARBA00023204"/>
    </source>
</evidence>
<comment type="catalytic activity">
    <reaction evidence="8 9">
        <text>a 6-O-methyl-2'-deoxyguanosine in DNA + L-cysteinyl-[protein] = S-methyl-L-cysteinyl-[protein] + a 2'-deoxyguanosine in DNA</text>
        <dbReference type="Rhea" id="RHEA:24000"/>
        <dbReference type="Rhea" id="RHEA-COMP:10131"/>
        <dbReference type="Rhea" id="RHEA-COMP:10132"/>
        <dbReference type="Rhea" id="RHEA-COMP:11367"/>
        <dbReference type="Rhea" id="RHEA-COMP:11368"/>
        <dbReference type="ChEBI" id="CHEBI:29950"/>
        <dbReference type="ChEBI" id="CHEBI:82612"/>
        <dbReference type="ChEBI" id="CHEBI:85445"/>
        <dbReference type="ChEBI" id="CHEBI:85448"/>
        <dbReference type="EC" id="2.1.1.63"/>
    </reaction>
</comment>
<dbReference type="InterPro" id="IPR036388">
    <property type="entry name" value="WH-like_DNA-bd_sf"/>
</dbReference>
<evidence type="ECO:0000256" key="6">
    <source>
        <dbReference type="ARBA" id="ARBA00022763"/>
    </source>
</evidence>
<evidence type="ECO:0000256" key="9">
    <source>
        <dbReference type="HAMAP-Rule" id="MF_00772"/>
    </source>
</evidence>
<dbReference type="OrthoDB" id="9802228at2"/>
<reference evidence="12 13" key="1">
    <citation type="submission" date="2016-10" db="EMBL/GenBank/DDBJ databases">
        <authorList>
            <person name="de Groot N.N."/>
        </authorList>
    </citation>
    <scope>NUCLEOTIDE SEQUENCE [LARGE SCALE GENOMIC DNA]</scope>
    <source>
        <strain evidence="12 13">DSM 22489</strain>
    </source>
</reference>
<dbReference type="Gene3D" id="3.30.160.70">
    <property type="entry name" value="Methylated DNA-protein cysteine methyltransferase domain"/>
    <property type="match status" value="1"/>
</dbReference>
<dbReference type="Gene3D" id="1.10.10.10">
    <property type="entry name" value="Winged helix-like DNA-binding domain superfamily/Winged helix DNA-binding domain"/>
    <property type="match status" value="1"/>
</dbReference>
<dbReference type="FunFam" id="1.10.10.10:FF:000214">
    <property type="entry name" value="Methylated-DNA--protein-cysteine methyltransferase"/>
    <property type="match status" value="1"/>
</dbReference>
<dbReference type="PROSITE" id="PS00374">
    <property type="entry name" value="MGMT"/>
    <property type="match status" value="1"/>
</dbReference>
<dbReference type="EMBL" id="FNVA01000005">
    <property type="protein sequence ID" value="SEG44468.1"/>
    <property type="molecule type" value="Genomic_DNA"/>
</dbReference>
<gene>
    <name evidence="12" type="ORF">SAMN05421819_2968</name>
</gene>
<comment type="miscellaneous">
    <text evidence="9">This enzyme catalyzes only one turnover and therefore is not strictly catalytic. According to one definition, an enzyme is a biocatalyst that acts repeatedly and over many reaction cycles.</text>
</comment>
<keyword evidence="7 9" id="KW-0234">DNA repair</keyword>
<dbReference type="Pfam" id="PF01035">
    <property type="entry name" value="DNA_binding_1"/>
    <property type="match status" value="1"/>
</dbReference>
<dbReference type="InterPro" id="IPR023546">
    <property type="entry name" value="MGMT"/>
</dbReference>
<dbReference type="SUPFAM" id="SSF46767">
    <property type="entry name" value="Methylated DNA-protein cysteine methyltransferase, C-terminal domain"/>
    <property type="match status" value="1"/>
</dbReference>
<comment type="catalytic activity">
    <reaction evidence="1 9">
        <text>a 4-O-methyl-thymidine in DNA + L-cysteinyl-[protein] = a thymidine in DNA + S-methyl-L-cysteinyl-[protein]</text>
        <dbReference type="Rhea" id="RHEA:53428"/>
        <dbReference type="Rhea" id="RHEA-COMP:10131"/>
        <dbReference type="Rhea" id="RHEA-COMP:10132"/>
        <dbReference type="Rhea" id="RHEA-COMP:13555"/>
        <dbReference type="Rhea" id="RHEA-COMP:13556"/>
        <dbReference type="ChEBI" id="CHEBI:29950"/>
        <dbReference type="ChEBI" id="CHEBI:82612"/>
        <dbReference type="ChEBI" id="CHEBI:137386"/>
        <dbReference type="ChEBI" id="CHEBI:137387"/>
        <dbReference type="EC" id="2.1.1.63"/>
    </reaction>
</comment>
<evidence type="ECO:0000256" key="5">
    <source>
        <dbReference type="ARBA" id="ARBA00022679"/>
    </source>
</evidence>
<evidence type="ECO:0000256" key="3">
    <source>
        <dbReference type="ARBA" id="ARBA00022490"/>
    </source>
</evidence>
<feature type="domain" description="Methylguanine DNA methyltransferase ribonuclease-like" evidence="11">
    <location>
        <begin position="9"/>
        <end position="73"/>
    </location>
</feature>
<dbReference type="NCBIfam" id="TIGR00589">
    <property type="entry name" value="ogt"/>
    <property type="match status" value="1"/>
</dbReference>
<keyword evidence="5 9" id="KW-0808">Transferase</keyword>
<feature type="active site" description="Nucleophile; methyl group acceptor" evidence="9">
    <location>
        <position position="128"/>
    </location>
</feature>
<evidence type="ECO:0000313" key="13">
    <source>
        <dbReference type="Proteomes" id="UP000236728"/>
    </source>
</evidence>
<dbReference type="GO" id="GO:0003908">
    <property type="term" value="F:methylated-DNA-[protein]-cysteine S-methyltransferase activity"/>
    <property type="evidence" value="ECO:0007669"/>
    <property type="project" value="UniProtKB-UniRule"/>
</dbReference>
<keyword evidence="6 9" id="KW-0227">DNA damage</keyword>
<accession>A0A1H6A6W4</accession>
<dbReference type="InterPro" id="IPR036217">
    <property type="entry name" value="MethylDNA_cys_MeTrfase_DNAb"/>
</dbReference>
<dbReference type="GO" id="GO:0032259">
    <property type="term" value="P:methylation"/>
    <property type="evidence" value="ECO:0007669"/>
    <property type="project" value="UniProtKB-KW"/>
</dbReference>
<evidence type="ECO:0000256" key="1">
    <source>
        <dbReference type="ARBA" id="ARBA00001286"/>
    </source>
</evidence>
<name>A0A1H6A6W4_9BACT</name>
<dbReference type="SUPFAM" id="SSF53155">
    <property type="entry name" value="Methylated DNA-protein cysteine methyltransferase domain"/>
    <property type="match status" value="1"/>
</dbReference>
<dbReference type="GO" id="GO:0006307">
    <property type="term" value="P:DNA alkylation repair"/>
    <property type="evidence" value="ECO:0007669"/>
    <property type="project" value="UniProtKB-UniRule"/>
</dbReference>
<dbReference type="Proteomes" id="UP000236728">
    <property type="component" value="Unassembled WGS sequence"/>
</dbReference>
<dbReference type="RefSeq" id="WP_103933841.1">
    <property type="nucleotide sequence ID" value="NZ_FNVA01000005.1"/>
</dbReference>
<dbReference type="PANTHER" id="PTHR10815">
    <property type="entry name" value="METHYLATED-DNA--PROTEIN-CYSTEINE METHYLTRANSFERASE"/>
    <property type="match status" value="1"/>
</dbReference>
<evidence type="ECO:0000313" key="12">
    <source>
        <dbReference type="EMBL" id="SEG44468.1"/>
    </source>
</evidence>
<comment type="subcellular location">
    <subcellularLocation>
        <location evidence="9">Cytoplasm</location>
    </subcellularLocation>
</comment>
<dbReference type="PANTHER" id="PTHR10815:SF5">
    <property type="entry name" value="METHYLATED-DNA--PROTEIN-CYSTEINE METHYLTRANSFERASE"/>
    <property type="match status" value="1"/>
</dbReference>
<sequence length="166" mass="18391">MSVIDHLLHESPVGTLLLVKSDGVLSGLYLEQHRHPPKEPIGPRVLHGFEEVTRQLDEYFVRQRTEFDLPLAPKGTPFQLSVWKMLQSVPYGETWSYLQLAQALNMPTGTRAVGAANGRNPISIIVPCHRVIGADGSLTGYGGGLERKQYLLNLEGALLRPPRLAF</sequence>
<evidence type="ECO:0000256" key="8">
    <source>
        <dbReference type="ARBA" id="ARBA00049348"/>
    </source>
</evidence>
<keyword evidence="4 9" id="KW-0489">Methyltransferase</keyword>
<keyword evidence="3 9" id="KW-0963">Cytoplasm</keyword>
<dbReference type="InterPro" id="IPR008332">
    <property type="entry name" value="MethylG_MeTrfase_N"/>
</dbReference>
<comment type="function">
    <text evidence="9">Involved in the cellular defense against the biological effects of O6-methylguanine (O6-MeG) and O4-methylthymine (O4-MeT) in DNA. Repairs the methylated nucleobase in DNA by stoichiometrically transferring the methyl group to a cysteine residue in the enzyme. This is a suicide reaction: the enzyme is irreversibly inactivated.</text>
</comment>
<evidence type="ECO:0000256" key="4">
    <source>
        <dbReference type="ARBA" id="ARBA00022603"/>
    </source>
</evidence>
<evidence type="ECO:0000256" key="2">
    <source>
        <dbReference type="ARBA" id="ARBA00008711"/>
    </source>
</evidence>
<dbReference type="GO" id="GO:0005737">
    <property type="term" value="C:cytoplasm"/>
    <property type="evidence" value="ECO:0007669"/>
    <property type="project" value="UniProtKB-SubCell"/>
</dbReference>
<dbReference type="InterPro" id="IPR014048">
    <property type="entry name" value="MethylDNA_cys_MeTrfase_DNA-bd"/>
</dbReference>
<comment type="similarity">
    <text evidence="2 9">Belongs to the MGMT family.</text>
</comment>
<dbReference type="AlphaFoldDB" id="A0A1H6A6W4"/>
<evidence type="ECO:0000259" key="10">
    <source>
        <dbReference type="Pfam" id="PF01035"/>
    </source>
</evidence>
<organism evidence="12 13">
    <name type="scientific">Bryocella elongata</name>
    <dbReference type="NCBI Taxonomy" id="863522"/>
    <lineage>
        <taxon>Bacteria</taxon>
        <taxon>Pseudomonadati</taxon>
        <taxon>Acidobacteriota</taxon>
        <taxon>Terriglobia</taxon>
        <taxon>Terriglobales</taxon>
        <taxon>Acidobacteriaceae</taxon>
        <taxon>Bryocella</taxon>
    </lineage>
</organism>
<dbReference type="CDD" id="cd06445">
    <property type="entry name" value="ATase"/>
    <property type="match status" value="1"/>
</dbReference>
<proteinExistence type="inferred from homology"/>